<gene>
    <name evidence="2" type="ORF">BCR34DRAFT_620390</name>
</gene>
<keyword evidence="3" id="KW-1185">Reference proteome</keyword>
<proteinExistence type="predicted"/>
<dbReference type="PROSITE" id="PS51257">
    <property type="entry name" value="PROKAR_LIPOPROTEIN"/>
    <property type="match status" value="1"/>
</dbReference>
<keyword evidence="1" id="KW-0732">Signal</keyword>
<dbReference type="OrthoDB" id="5410926at2759"/>
<feature type="chain" id="PRO_5012485890" description="Hydrophobin" evidence="1">
    <location>
        <begin position="18"/>
        <end position="376"/>
    </location>
</feature>
<evidence type="ECO:0000256" key="1">
    <source>
        <dbReference type="SAM" id="SignalP"/>
    </source>
</evidence>
<sequence>MRNVLVIFFALFALACATPSFLADFIEPLLEGAPAQNNDTLAEDGPELLKRQGTSCATGYNACSGLGAPGLCCRSGSVCSADAAGHVACCPNGAACTGTIAPVNPGIATVSNTAGGAASSTVPFVIASTTTNGGVFIGTAAPTTSGFVQQGSGSTGRSTVPNQYYPFAFIPTTYTNAAACSQAYSSCQTDAASCTDALASGRQGVTVSAPNGGATITAIASLGLPSASAICSSLSGLACYGLQVEACRSFDGAKMSRDFIQLRISTLITASIPSIHVPTTLVPGTISSSLITLSPTPFSALPSFPLPSESVSESHSSSSTPSAALLDGAIQSPVSQISFNFLGGSPNVFATSPISAYAVNDIGTSTSTFSPIFPAP</sequence>
<dbReference type="PANTHER" id="PTHR39599:SF1">
    <property type="entry name" value="GPI-ANCHORED PROTEIN (EUROFUNG)"/>
    <property type="match status" value="1"/>
</dbReference>
<comment type="caution">
    <text evidence="2">The sequence shown here is derived from an EMBL/GenBank/DDBJ whole genome shotgun (WGS) entry which is preliminary data.</text>
</comment>
<dbReference type="STRING" id="1231657.A0A1Y1Y5I5"/>
<dbReference type="PANTHER" id="PTHR39599">
    <property type="entry name" value="GPI-ANCHORED PROTEIN (EUROFUNG)-RELATED-RELATED"/>
    <property type="match status" value="1"/>
</dbReference>
<dbReference type="EMBL" id="MCFA01000350">
    <property type="protein sequence ID" value="ORX93219.1"/>
    <property type="molecule type" value="Genomic_DNA"/>
</dbReference>
<name>A0A1Y1Y5I5_9PLEO</name>
<reference evidence="2 3" key="1">
    <citation type="submission" date="2016-07" db="EMBL/GenBank/DDBJ databases">
        <title>Pervasive Adenine N6-methylation of Active Genes in Fungi.</title>
        <authorList>
            <consortium name="DOE Joint Genome Institute"/>
            <person name="Mondo S.J."/>
            <person name="Dannebaum R.O."/>
            <person name="Kuo R.C."/>
            <person name="Labutti K."/>
            <person name="Haridas S."/>
            <person name="Kuo A."/>
            <person name="Salamov A."/>
            <person name="Ahrendt S.R."/>
            <person name="Lipzen A."/>
            <person name="Sullivan W."/>
            <person name="Andreopoulos W.B."/>
            <person name="Clum A."/>
            <person name="Lindquist E."/>
            <person name="Daum C."/>
            <person name="Ramamoorthy G.K."/>
            <person name="Gryganskyi A."/>
            <person name="Culley D."/>
            <person name="Magnuson J.K."/>
            <person name="James T.Y."/>
            <person name="O'Malley M.A."/>
            <person name="Stajich J.E."/>
            <person name="Spatafora J.W."/>
            <person name="Visel A."/>
            <person name="Grigoriev I.V."/>
        </authorList>
    </citation>
    <scope>NUCLEOTIDE SEQUENCE [LARGE SCALE GENOMIC DNA]</scope>
    <source>
        <strain evidence="2 3">CBS 115471</strain>
    </source>
</reference>
<evidence type="ECO:0000313" key="3">
    <source>
        <dbReference type="Proteomes" id="UP000193144"/>
    </source>
</evidence>
<evidence type="ECO:0000313" key="2">
    <source>
        <dbReference type="EMBL" id="ORX93219.1"/>
    </source>
</evidence>
<organism evidence="2 3">
    <name type="scientific">Clohesyomyces aquaticus</name>
    <dbReference type="NCBI Taxonomy" id="1231657"/>
    <lineage>
        <taxon>Eukaryota</taxon>
        <taxon>Fungi</taxon>
        <taxon>Dikarya</taxon>
        <taxon>Ascomycota</taxon>
        <taxon>Pezizomycotina</taxon>
        <taxon>Dothideomycetes</taxon>
        <taxon>Pleosporomycetidae</taxon>
        <taxon>Pleosporales</taxon>
        <taxon>Lindgomycetaceae</taxon>
        <taxon>Clohesyomyces</taxon>
    </lineage>
</organism>
<accession>A0A1Y1Y5I5</accession>
<protein>
    <recommendedName>
        <fullName evidence="4">Hydrophobin</fullName>
    </recommendedName>
</protein>
<evidence type="ECO:0008006" key="4">
    <source>
        <dbReference type="Google" id="ProtNLM"/>
    </source>
</evidence>
<dbReference type="AlphaFoldDB" id="A0A1Y1Y5I5"/>
<dbReference type="Proteomes" id="UP000193144">
    <property type="component" value="Unassembled WGS sequence"/>
</dbReference>
<feature type="signal peptide" evidence="1">
    <location>
        <begin position="1"/>
        <end position="17"/>
    </location>
</feature>